<dbReference type="InterPro" id="IPR012334">
    <property type="entry name" value="Pectin_lyas_fold"/>
</dbReference>
<keyword evidence="2" id="KW-1133">Transmembrane helix</keyword>
<dbReference type="EMBL" id="KF900623">
    <property type="protein sequence ID" value="AIF01511.1"/>
    <property type="molecule type" value="Genomic_DNA"/>
</dbReference>
<dbReference type="InterPro" id="IPR044016">
    <property type="entry name" value="Big_13"/>
</dbReference>
<evidence type="ECO:0000259" key="4">
    <source>
        <dbReference type="Pfam" id="PF19077"/>
    </source>
</evidence>
<proteinExistence type="predicted"/>
<dbReference type="SUPFAM" id="SSF51126">
    <property type="entry name" value="Pectin lyase-like"/>
    <property type="match status" value="1"/>
</dbReference>
<dbReference type="Gene3D" id="2.60.40.10">
    <property type="entry name" value="Immunoglobulins"/>
    <property type="match status" value="3"/>
</dbReference>
<dbReference type="Gene3D" id="2.160.20.10">
    <property type="entry name" value="Single-stranded right-handed beta-helix, Pectin lyase-like"/>
    <property type="match status" value="1"/>
</dbReference>
<evidence type="ECO:0000256" key="2">
    <source>
        <dbReference type="SAM" id="Phobius"/>
    </source>
</evidence>
<dbReference type="InterPro" id="IPR013783">
    <property type="entry name" value="Ig-like_fold"/>
</dbReference>
<evidence type="ECO:0000313" key="5">
    <source>
        <dbReference type="EMBL" id="AIF01511.1"/>
    </source>
</evidence>
<evidence type="ECO:0000256" key="1">
    <source>
        <dbReference type="SAM" id="MobiDB-lite"/>
    </source>
</evidence>
<dbReference type="Pfam" id="PF13229">
    <property type="entry name" value="Beta_helix"/>
    <property type="match status" value="1"/>
</dbReference>
<dbReference type="NCBIfam" id="TIGR03804">
    <property type="entry name" value="para_beta_helix"/>
    <property type="match status" value="1"/>
</dbReference>
<dbReference type="InterPro" id="IPR039448">
    <property type="entry name" value="Beta_helix"/>
</dbReference>
<keyword evidence="2" id="KW-0472">Membrane</keyword>
<protein>
    <submittedName>
        <fullName evidence="5">Periplasmic copper-binding protein</fullName>
    </submittedName>
</protein>
<feature type="transmembrane region" description="Helical" evidence="2">
    <location>
        <begin position="50"/>
        <end position="70"/>
    </location>
</feature>
<feature type="domain" description="Bacterial Ig-like" evidence="4">
    <location>
        <begin position="915"/>
        <end position="986"/>
    </location>
</feature>
<dbReference type="InterPro" id="IPR011050">
    <property type="entry name" value="Pectin_lyase_fold/virulence"/>
</dbReference>
<feature type="compositionally biased region" description="Acidic residues" evidence="1">
    <location>
        <begin position="231"/>
        <end position="258"/>
    </location>
</feature>
<organism evidence="5">
    <name type="scientific">uncultured marine group II/III euryarchaeote KM3_149_F06</name>
    <dbReference type="NCBI Taxonomy" id="1457885"/>
    <lineage>
        <taxon>Archaea</taxon>
        <taxon>Methanobacteriati</taxon>
        <taxon>Methanobacteriota</taxon>
        <taxon>environmental samples</taxon>
    </lineage>
</organism>
<dbReference type="InterPro" id="IPR022441">
    <property type="entry name" value="Para_beta_helix_rpt-2"/>
</dbReference>
<feature type="transmembrane region" description="Helical" evidence="2">
    <location>
        <begin position="2125"/>
        <end position="2146"/>
    </location>
</feature>
<dbReference type="Pfam" id="PF19077">
    <property type="entry name" value="Big_13"/>
    <property type="match status" value="1"/>
</dbReference>
<dbReference type="InterPro" id="IPR006626">
    <property type="entry name" value="PbH1"/>
</dbReference>
<feature type="domain" description="Right handed beta helix" evidence="3">
    <location>
        <begin position="1353"/>
        <end position="1497"/>
    </location>
</feature>
<keyword evidence="2" id="KW-0812">Transmembrane</keyword>
<accession>A0A075GBR1</accession>
<reference evidence="5" key="1">
    <citation type="journal article" date="2014" name="Genome Biol. Evol.">
        <title>Pangenome evidence for extensive interdomain horizontal transfer affecting lineage core and shell genes in uncultured planktonic thaumarchaeota and euryarchaeota.</title>
        <authorList>
            <person name="Deschamps P."/>
            <person name="Zivanovic Y."/>
            <person name="Moreira D."/>
            <person name="Rodriguez-Valera F."/>
            <person name="Lopez-Garcia P."/>
        </authorList>
    </citation>
    <scope>NUCLEOTIDE SEQUENCE</scope>
</reference>
<evidence type="ECO:0000259" key="3">
    <source>
        <dbReference type="Pfam" id="PF13229"/>
    </source>
</evidence>
<sequence length="2161" mass="236634">MVHKKYTYKNGKRYGPYLYETKRVDGKIVTTYLGSAFENSTKDSKRTINLIPILLILGLVLVISFLFLYFPIEFTGRATLDVQANYEVGELITGNLNLNIKSGELIPEDSAIVISLGDVVKEIFLSELVSVNVSEGEFYAEGFEISGEGNGFGLLGGKTIYPEIEFDLKVFNSVETDSSGSGFSGYIEENETEESVDEEVNDSVVSEEIIQGNETEAETAQVNEFEETEEIVEGESIEEVREEVEEEIQEESTTESEESSSSLITGEVILEGERTISGVVSFENEFSYGLSEGGSVEIVEGSLSVEEAELSLEIVEGTAKITTDYLEIVKGFGEEFLGEDNLVLKIDISQFSLIAEESSELKIELVYGETILAEEEKDISVEEVVEVVNETIANETIIANVTVSTIQYGAVLGKPVRWKKKIELSEASELSVELPSVASNISITKIVKKEIEEELIENETQEVVVESESEVIVEEVFPEVEEDSEVLEDAGSPLTGLVTIEVSDEVVKEMKDNSPKEEGFVLVEFDEIVEEVEIEYDTPAPYAEEEEKVDRKIVKIVGPEEVHYENVLAFTELSEDYGITNAQQIRINWIENGTYLQPQLVGDIDENGIYDYVEWIVPHLSNQTFEIIVVIRAEHLDENRTSISDIYGEVKALDGNWSETIPEEHYVRIVFEKNLTSDRDITIYPRIVKGTPRVEVYEINGTELVAEFASINSEELNKIYLTSLTGEQDTFDLKIVGGSLEFDYIVDPTAYLFEDCDSLSDWSLTKWVSTFGDLCQCSECTVDNMSLTSSLDLSGTSNANLSFDWWYVAFESSGDFLKIYASDDDGGTYTQVFSTPGGILPSQSDSGSYELKLEDYISLTSTVKLRGSCTSHISTGRSDPQGKCKWDSINITGYDLVGPGVTINVPTASNYSSASFDFNVTLNENGSVMFSLNGGTTNTSMDSTDNQNFNYTNSSVLDGSYTFQVYANDTLGNDNHTESVDFVVDTTSPVISYVSPTEDDGFFKNSANVLVNVTVTETNLKNISSRLYNSSNVLLLTSTGTSSPLHTVFLQSVDGLFYYNSTAYDYVGNSVSAPTRNLTIDTTHPTFNMNEPLNQTYTSVQTSFDPSPSDTNIDTCWYSLDGGATNTTIGCNKGISLLNSGQGSSTWTAYANDSAGNENSSSVTFFVDSISPEVTINVPANITYGWNNVSMDFNVTLSENGSVMFSLDGGTTNTTMDTTDNQKFNYTNSSMIEGSYTFQVYANDTLGNINYSVSNVFTVNNSLVYNCGTLSDAGRTYYLQNDISTTGDCFIISADNITFDGGNYNVDGDDSGGDYAVNMSDRFNVTVKNFNITDFDSGGIRLLFTNESTIILNNVSGSSDGILLLGSLRNKIQNNTLVDNFYSIRLDTTGSIGTDNNTIEYNIITSPTVGIVLKNNANNNTFYKNKIDSSTSAGIDLVGGEDNHFNETIINNSLGNAMAFYVADNNVFNNLTIENTNLSHYDVKFVLSNADGNKFVNTPIANYTISGTGSKLIIKESGLGEIRFLEVVNGSGTNLSNDIQIASNFVRVDSASSSGLNKSANVTLYGTPAGGLSNPDILRDGEICPSSICYNFTSLTAATVVFNVTGWSNYTIGDKTSPAVTIVSPANNTNTTDTGLDILYTATDSNLDSCWYSNDTYSVNTTLSGCANITTVVWSEKNHKVTIWANDTAGNENVTDKIFFTIDTTFPTFNITQPLNQTYTSVQTAFGHNSADNALDTCWYSLDGGVTNVTIEAPSPCGLSPGGLDSGEGLSTWRIWANDTAGNENSSYVTFFVDSLSPEVTVNVPENKTYTTSSFDFNVSLNENGSVEFSLDAGETNYTMDATDNQNFNYSTTLSDGTYTFQVYANDTLGNNNHTENVTFTVAVPEEAPPPRSGGGGSAAVSAYPIEFSVSPSSLAINIIAGDTKELTVEITNNNEKGTIPVVAEVTVIDEDILKLSDKGFSLKGGESRIIRLTISNVKRGIHVGEIKFTSGTFEEKVKVSINVKSDAFLLESSIAIGKEQEVTIGDDFIDVQINLKQIGKEKKKKEVTVELIIKDFNGKYWFEKTYVLDVFDEKVFLEDLPTHNLPPGNYVAGMIVTYPGEFAAKSAQFEVKEEISETSKRKNILLIVAISSALSILLVLYFLFVRRKGIKKVLKYRKVK</sequence>
<feature type="region of interest" description="Disordered" evidence="1">
    <location>
        <begin position="231"/>
        <end position="263"/>
    </location>
</feature>
<dbReference type="SMART" id="SM00710">
    <property type="entry name" value="PbH1"/>
    <property type="match status" value="8"/>
</dbReference>
<name>A0A075GBR1_9EURY</name>